<dbReference type="AlphaFoldDB" id="A0A931JA46"/>
<feature type="region of interest" description="Disordered" evidence="1">
    <location>
        <begin position="1"/>
        <end position="29"/>
    </location>
</feature>
<evidence type="ECO:0000313" key="3">
    <source>
        <dbReference type="Proteomes" id="UP000613266"/>
    </source>
</evidence>
<dbReference type="EMBL" id="JAEDAK010000026">
    <property type="protein sequence ID" value="MBH9579612.1"/>
    <property type="molecule type" value="Genomic_DNA"/>
</dbReference>
<organism evidence="2 3">
    <name type="scientific">Inhella proteolytica</name>
    <dbReference type="NCBI Taxonomy" id="2795029"/>
    <lineage>
        <taxon>Bacteria</taxon>
        <taxon>Pseudomonadati</taxon>
        <taxon>Pseudomonadota</taxon>
        <taxon>Betaproteobacteria</taxon>
        <taxon>Burkholderiales</taxon>
        <taxon>Sphaerotilaceae</taxon>
        <taxon>Inhella</taxon>
    </lineage>
</organism>
<comment type="caution">
    <text evidence="2">The sequence shown here is derived from an EMBL/GenBank/DDBJ whole genome shotgun (WGS) entry which is preliminary data.</text>
</comment>
<evidence type="ECO:0000313" key="2">
    <source>
        <dbReference type="EMBL" id="MBH9579612.1"/>
    </source>
</evidence>
<gene>
    <name evidence="2" type="ORF">I7X39_22180</name>
</gene>
<feature type="compositionally biased region" description="Low complexity" evidence="1">
    <location>
        <begin position="9"/>
        <end position="28"/>
    </location>
</feature>
<name>A0A931JA46_9BURK</name>
<protein>
    <submittedName>
        <fullName evidence="2">Uncharacterized protein</fullName>
    </submittedName>
</protein>
<keyword evidence="3" id="KW-1185">Reference proteome</keyword>
<reference evidence="2" key="1">
    <citation type="submission" date="2020-12" db="EMBL/GenBank/DDBJ databases">
        <title>The genome sequence of Inhella sp. 1Y17.</title>
        <authorList>
            <person name="Liu Y."/>
        </authorList>
    </citation>
    <scope>NUCLEOTIDE SEQUENCE</scope>
    <source>
        <strain evidence="2">1Y17</strain>
    </source>
</reference>
<evidence type="ECO:0000256" key="1">
    <source>
        <dbReference type="SAM" id="MobiDB-lite"/>
    </source>
</evidence>
<accession>A0A931JA46</accession>
<sequence>MPPPAWRTAASGVAPDAPAAQPARPQLQGLRLGPRPSALIDGHVLLPGQRLNGYLLLRIDAEAAVLRDAEGRQHRLLLLPQDDKNNTRKEARP</sequence>
<proteinExistence type="predicted"/>
<dbReference type="Proteomes" id="UP000613266">
    <property type="component" value="Unassembled WGS sequence"/>
</dbReference>